<keyword evidence="6" id="KW-0029">Amino-acid transport</keyword>
<evidence type="ECO:0000256" key="7">
    <source>
        <dbReference type="ARBA" id="ARBA00022989"/>
    </source>
</evidence>
<evidence type="ECO:0000256" key="3">
    <source>
        <dbReference type="ARBA" id="ARBA00022448"/>
    </source>
</evidence>
<proteinExistence type="inferred from homology"/>
<dbReference type="InterPro" id="IPR010065">
    <property type="entry name" value="AA_ABC_transptr_permease_3TM"/>
</dbReference>
<dbReference type="GO" id="GO:0022857">
    <property type="term" value="F:transmembrane transporter activity"/>
    <property type="evidence" value="ECO:0007669"/>
    <property type="project" value="InterPro"/>
</dbReference>
<dbReference type="GO" id="GO:0006865">
    <property type="term" value="P:amino acid transport"/>
    <property type="evidence" value="ECO:0007669"/>
    <property type="project" value="UniProtKB-KW"/>
</dbReference>
<dbReference type="Proteomes" id="UP000296469">
    <property type="component" value="Chromosome"/>
</dbReference>
<dbReference type="PANTHER" id="PTHR30614:SF37">
    <property type="entry name" value="AMINO-ACID ABC TRANSPORTER PERMEASE PROTEIN YHDX-RELATED"/>
    <property type="match status" value="1"/>
</dbReference>
<protein>
    <submittedName>
        <fullName evidence="11">Amino acid ABC transporter permease</fullName>
    </submittedName>
</protein>
<evidence type="ECO:0000256" key="4">
    <source>
        <dbReference type="ARBA" id="ARBA00022475"/>
    </source>
</evidence>
<keyword evidence="3 9" id="KW-0813">Transport</keyword>
<evidence type="ECO:0000256" key="8">
    <source>
        <dbReference type="ARBA" id="ARBA00023136"/>
    </source>
</evidence>
<dbReference type="GO" id="GO:0043190">
    <property type="term" value="C:ATP-binding cassette (ABC) transporter complex"/>
    <property type="evidence" value="ECO:0007669"/>
    <property type="project" value="InterPro"/>
</dbReference>
<evidence type="ECO:0000313" key="11">
    <source>
        <dbReference type="EMBL" id="QCB93930.1"/>
    </source>
</evidence>
<evidence type="ECO:0000256" key="5">
    <source>
        <dbReference type="ARBA" id="ARBA00022692"/>
    </source>
</evidence>
<keyword evidence="5 9" id="KW-0812">Transmembrane</keyword>
<organism evidence="11 12">
    <name type="scientific">Cellulomonas shaoxiangyii</name>
    <dbReference type="NCBI Taxonomy" id="2566013"/>
    <lineage>
        <taxon>Bacteria</taxon>
        <taxon>Bacillati</taxon>
        <taxon>Actinomycetota</taxon>
        <taxon>Actinomycetes</taxon>
        <taxon>Micrococcales</taxon>
        <taxon>Cellulomonadaceae</taxon>
        <taxon>Cellulomonas</taxon>
    </lineage>
</organism>
<keyword evidence="12" id="KW-1185">Reference proteome</keyword>
<dbReference type="AlphaFoldDB" id="A0A4P7SIQ1"/>
<feature type="transmembrane region" description="Helical" evidence="9">
    <location>
        <begin position="20"/>
        <end position="41"/>
    </location>
</feature>
<reference evidence="11 12" key="1">
    <citation type="submission" date="2019-04" db="EMBL/GenBank/DDBJ databases">
        <title>Isolation and identification of Cellulomonas shaoxiangyii sp. Nov. isolated from feces of the Tibetan antelopes (Pantholops hodgsonii) in the Qinghai-Tibet plateau of China.</title>
        <authorList>
            <person name="Tian Z."/>
        </authorList>
    </citation>
    <scope>NUCLEOTIDE SEQUENCE [LARGE SCALE GENOMIC DNA]</scope>
    <source>
        <strain evidence="11 12">Z28</strain>
    </source>
</reference>
<feature type="domain" description="ABC transmembrane type-1" evidence="10">
    <location>
        <begin position="17"/>
        <end position="207"/>
    </location>
</feature>
<dbReference type="SUPFAM" id="SSF161098">
    <property type="entry name" value="MetI-like"/>
    <property type="match status" value="1"/>
</dbReference>
<evidence type="ECO:0000313" key="12">
    <source>
        <dbReference type="Proteomes" id="UP000296469"/>
    </source>
</evidence>
<evidence type="ECO:0000259" key="10">
    <source>
        <dbReference type="PROSITE" id="PS50928"/>
    </source>
</evidence>
<dbReference type="CDD" id="cd06261">
    <property type="entry name" value="TM_PBP2"/>
    <property type="match status" value="1"/>
</dbReference>
<evidence type="ECO:0000256" key="6">
    <source>
        <dbReference type="ARBA" id="ARBA00022970"/>
    </source>
</evidence>
<evidence type="ECO:0000256" key="1">
    <source>
        <dbReference type="ARBA" id="ARBA00004651"/>
    </source>
</evidence>
<comment type="similarity">
    <text evidence="2">Belongs to the binding-protein-dependent transport system permease family. HisMQ subfamily.</text>
</comment>
<evidence type="ECO:0000256" key="9">
    <source>
        <dbReference type="RuleBase" id="RU363032"/>
    </source>
</evidence>
<dbReference type="InterPro" id="IPR043429">
    <property type="entry name" value="ArtM/GltK/GlnP/TcyL/YhdX-like"/>
</dbReference>
<dbReference type="RefSeq" id="WP_135972510.1">
    <property type="nucleotide sequence ID" value="NZ_CP039291.1"/>
</dbReference>
<dbReference type="PANTHER" id="PTHR30614">
    <property type="entry name" value="MEMBRANE COMPONENT OF AMINO ACID ABC TRANSPORTER"/>
    <property type="match status" value="1"/>
</dbReference>
<dbReference type="PROSITE" id="PS50928">
    <property type="entry name" value="ABC_TM1"/>
    <property type="match status" value="1"/>
</dbReference>
<accession>A0A4P7SIQ1</accession>
<dbReference type="KEGG" id="celz:E5225_10510"/>
<gene>
    <name evidence="11" type="ORF">E5225_10510</name>
</gene>
<keyword evidence="7 9" id="KW-1133">Transmembrane helix</keyword>
<dbReference type="InterPro" id="IPR035906">
    <property type="entry name" value="MetI-like_sf"/>
</dbReference>
<evidence type="ECO:0000256" key="2">
    <source>
        <dbReference type="ARBA" id="ARBA00010072"/>
    </source>
</evidence>
<dbReference type="OrthoDB" id="3181282at2"/>
<keyword evidence="8 9" id="KW-0472">Membrane</keyword>
<comment type="subcellular location">
    <subcellularLocation>
        <location evidence="1 9">Cell membrane</location>
        <topology evidence="1 9">Multi-pass membrane protein</topology>
    </subcellularLocation>
</comment>
<dbReference type="EMBL" id="CP039291">
    <property type="protein sequence ID" value="QCB93930.1"/>
    <property type="molecule type" value="Genomic_DNA"/>
</dbReference>
<feature type="transmembrane region" description="Helical" evidence="9">
    <location>
        <begin position="62"/>
        <end position="79"/>
    </location>
</feature>
<keyword evidence="4" id="KW-1003">Cell membrane</keyword>
<dbReference type="InterPro" id="IPR000515">
    <property type="entry name" value="MetI-like"/>
</dbReference>
<dbReference type="Pfam" id="PF00528">
    <property type="entry name" value="BPD_transp_1"/>
    <property type="match status" value="1"/>
</dbReference>
<name>A0A4P7SIQ1_9CELL</name>
<dbReference type="Gene3D" id="1.10.3720.10">
    <property type="entry name" value="MetI-like"/>
    <property type="match status" value="1"/>
</dbReference>
<sequence>MDPTVIVDNAPAYLAGFRMTLQLTLVAGAGALVIGLVVAAMRVAPLGSLRRAAAVYTELLRNMPLTLIFFFTVIVLPQFGPVVPIGYWAAVLCLTAYTSAFVAEAVRSGINSVGVGQAEAARAIGLTFSQTLTSVVLPQAVRSVIPPLINVVIALTKNTSVAAGFAVVELVATGRRLAQSNPADVVMILVGVAICYLVITIPAGQLAGVLERRVAFAR</sequence>
<feature type="transmembrane region" description="Helical" evidence="9">
    <location>
        <begin position="185"/>
        <end position="204"/>
    </location>
</feature>
<dbReference type="NCBIfam" id="TIGR01726">
    <property type="entry name" value="HEQRo_perm_3TM"/>
    <property type="match status" value="1"/>
</dbReference>